<dbReference type="Gene3D" id="1.20.1560.10">
    <property type="entry name" value="ABC transporter type 1, transmembrane domain"/>
    <property type="match status" value="1"/>
</dbReference>
<dbReference type="PANTHER" id="PTHR24222:SF76">
    <property type="entry name" value="MYCOBACTIN IMPORT ATP-BINDING_PERMEASE PROTEIN IRTB"/>
    <property type="match status" value="1"/>
</dbReference>
<keyword evidence="4 5" id="KW-0472">Membrane</keyword>
<dbReference type="PANTHER" id="PTHR24222">
    <property type="entry name" value="ABC TRANSPORTER B FAMILY"/>
    <property type="match status" value="1"/>
</dbReference>
<dbReference type="OrthoDB" id="8052911at2759"/>
<evidence type="ECO:0000256" key="2">
    <source>
        <dbReference type="ARBA" id="ARBA00022692"/>
    </source>
</evidence>
<evidence type="ECO:0000313" key="8">
    <source>
        <dbReference type="Proteomes" id="UP000288716"/>
    </source>
</evidence>
<evidence type="ECO:0000256" key="3">
    <source>
        <dbReference type="ARBA" id="ARBA00022989"/>
    </source>
</evidence>
<dbReference type="STRING" id="299467.A0A443SB60"/>
<evidence type="ECO:0000256" key="1">
    <source>
        <dbReference type="ARBA" id="ARBA00004141"/>
    </source>
</evidence>
<dbReference type="GO" id="GO:0005886">
    <property type="term" value="C:plasma membrane"/>
    <property type="evidence" value="ECO:0007669"/>
    <property type="project" value="TreeGrafter"/>
</dbReference>
<dbReference type="Pfam" id="PF00664">
    <property type="entry name" value="ABC_membrane"/>
    <property type="match status" value="1"/>
</dbReference>
<feature type="non-terminal residue" evidence="7">
    <location>
        <position position="152"/>
    </location>
</feature>
<dbReference type="EMBL" id="NCKV01004390">
    <property type="protein sequence ID" value="RWS24801.1"/>
    <property type="molecule type" value="Genomic_DNA"/>
</dbReference>
<sequence length="152" mass="17136">MDIEKEKGDSLEKEEEVKRVSVIEIFKFASKIDTILICIGLIASFVMGAVFPAMIIFYGKVMNTFVQYEISRLLFISNETLVNATATSNTTAPYVDVFYDEVRECCLAFTGLAACGFVISYIMVLCLSYAAKNQTQRIRLKFFESVLKQDMA</sequence>
<dbReference type="InterPro" id="IPR039421">
    <property type="entry name" value="Type_1_exporter"/>
</dbReference>
<organism evidence="7 8">
    <name type="scientific">Leptotrombidium deliense</name>
    <dbReference type="NCBI Taxonomy" id="299467"/>
    <lineage>
        <taxon>Eukaryota</taxon>
        <taxon>Metazoa</taxon>
        <taxon>Ecdysozoa</taxon>
        <taxon>Arthropoda</taxon>
        <taxon>Chelicerata</taxon>
        <taxon>Arachnida</taxon>
        <taxon>Acari</taxon>
        <taxon>Acariformes</taxon>
        <taxon>Trombidiformes</taxon>
        <taxon>Prostigmata</taxon>
        <taxon>Anystina</taxon>
        <taxon>Parasitengona</taxon>
        <taxon>Trombiculoidea</taxon>
        <taxon>Trombiculidae</taxon>
        <taxon>Leptotrombidium</taxon>
    </lineage>
</organism>
<evidence type="ECO:0000259" key="6">
    <source>
        <dbReference type="PROSITE" id="PS50929"/>
    </source>
</evidence>
<accession>A0A443SB60</accession>
<gene>
    <name evidence="7" type="ORF">B4U80_13849</name>
</gene>
<evidence type="ECO:0000256" key="5">
    <source>
        <dbReference type="SAM" id="Phobius"/>
    </source>
</evidence>
<dbReference type="PROSITE" id="PS50929">
    <property type="entry name" value="ABC_TM1F"/>
    <property type="match status" value="1"/>
</dbReference>
<evidence type="ECO:0000256" key="4">
    <source>
        <dbReference type="ARBA" id="ARBA00023136"/>
    </source>
</evidence>
<proteinExistence type="predicted"/>
<dbReference type="GO" id="GO:0140359">
    <property type="term" value="F:ABC-type transporter activity"/>
    <property type="evidence" value="ECO:0007669"/>
    <property type="project" value="InterPro"/>
</dbReference>
<dbReference type="GO" id="GO:0005524">
    <property type="term" value="F:ATP binding"/>
    <property type="evidence" value="ECO:0007669"/>
    <property type="project" value="InterPro"/>
</dbReference>
<comment type="subcellular location">
    <subcellularLocation>
        <location evidence="1">Membrane</location>
        <topology evidence="1">Multi-pass membrane protein</topology>
    </subcellularLocation>
</comment>
<dbReference type="AlphaFoldDB" id="A0A443SB60"/>
<keyword evidence="2 5" id="KW-0812">Transmembrane</keyword>
<name>A0A443SB60_9ACAR</name>
<evidence type="ECO:0000313" key="7">
    <source>
        <dbReference type="EMBL" id="RWS24801.1"/>
    </source>
</evidence>
<dbReference type="InterPro" id="IPR011527">
    <property type="entry name" value="ABC1_TM_dom"/>
</dbReference>
<dbReference type="Proteomes" id="UP000288716">
    <property type="component" value="Unassembled WGS sequence"/>
</dbReference>
<feature type="domain" description="ABC transmembrane type-1" evidence="6">
    <location>
        <begin position="39"/>
        <end position="152"/>
    </location>
</feature>
<dbReference type="SUPFAM" id="SSF90123">
    <property type="entry name" value="ABC transporter transmembrane region"/>
    <property type="match status" value="1"/>
</dbReference>
<feature type="transmembrane region" description="Helical" evidence="5">
    <location>
        <begin position="107"/>
        <end position="131"/>
    </location>
</feature>
<comment type="caution">
    <text evidence="7">The sequence shown here is derived from an EMBL/GenBank/DDBJ whole genome shotgun (WGS) entry which is preliminary data.</text>
</comment>
<dbReference type="InterPro" id="IPR036640">
    <property type="entry name" value="ABC1_TM_sf"/>
</dbReference>
<reference evidence="7 8" key="1">
    <citation type="journal article" date="2018" name="Gigascience">
        <title>Genomes of trombidid mites reveal novel predicted allergens and laterally-transferred genes associated with secondary metabolism.</title>
        <authorList>
            <person name="Dong X."/>
            <person name="Chaisiri K."/>
            <person name="Xia D."/>
            <person name="Armstrong S.D."/>
            <person name="Fang Y."/>
            <person name="Donnelly M.J."/>
            <person name="Kadowaki T."/>
            <person name="McGarry J.W."/>
            <person name="Darby A.C."/>
            <person name="Makepeace B.L."/>
        </authorList>
    </citation>
    <scope>NUCLEOTIDE SEQUENCE [LARGE SCALE GENOMIC DNA]</scope>
    <source>
        <strain evidence="7">UoL-UT</strain>
    </source>
</reference>
<dbReference type="VEuPathDB" id="VectorBase:LDEU007239"/>
<keyword evidence="8" id="KW-1185">Reference proteome</keyword>
<feature type="transmembrane region" description="Helical" evidence="5">
    <location>
        <begin position="35"/>
        <end position="58"/>
    </location>
</feature>
<keyword evidence="3 5" id="KW-1133">Transmembrane helix</keyword>
<protein>
    <submittedName>
        <fullName evidence="7">Multidrug resistance protein 1-like protein</fullName>
    </submittedName>
</protein>